<dbReference type="AlphaFoldDB" id="A0A1D1VE10"/>
<dbReference type="Gene3D" id="1.20.1070.10">
    <property type="entry name" value="Rhodopsin 7-helix transmembrane proteins"/>
    <property type="match status" value="1"/>
</dbReference>
<keyword evidence="4" id="KW-1185">Reference proteome</keyword>
<name>A0A1D1VE10_RAMVA</name>
<feature type="region of interest" description="Disordered" evidence="1">
    <location>
        <begin position="91"/>
        <end position="135"/>
    </location>
</feature>
<gene>
    <name evidence="3" type="primary">RvY_10821-1</name>
    <name evidence="3" type="synonym">RvY_10821.1</name>
    <name evidence="3" type="ORF">RvY_10821</name>
</gene>
<keyword evidence="2" id="KW-0472">Membrane</keyword>
<reference evidence="3 4" key="1">
    <citation type="journal article" date="2016" name="Nat. Commun.">
        <title>Extremotolerant tardigrade genome and improved radiotolerance of human cultured cells by tardigrade-unique protein.</title>
        <authorList>
            <person name="Hashimoto T."/>
            <person name="Horikawa D.D."/>
            <person name="Saito Y."/>
            <person name="Kuwahara H."/>
            <person name="Kozuka-Hata H."/>
            <person name="Shin-I T."/>
            <person name="Minakuchi Y."/>
            <person name="Ohishi K."/>
            <person name="Motoyama A."/>
            <person name="Aizu T."/>
            <person name="Enomoto A."/>
            <person name="Kondo K."/>
            <person name="Tanaka S."/>
            <person name="Hara Y."/>
            <person name="Koshikawa S."/>
            <person name="Sagara H."/>
            <person name="Miura T."/>
            <person name="Yokobori S."/>
            <person name="Miyagawa K."/>
            <person name="Suzuki Y."/>
            <person name="Kubo T."/>
            <person name="Oyama M."/>
            <person name="Kohara Y."/>
            <person name="Fujiyama A."/>
            <person name="Arakawa K."/>
            <person name="Katayama T."/>
            <person name="Toyoda A."/>
            <person name="Kunieda T."/>
        </authorList>
    </citation>
    <scope>NUCLEOTIDE SEQUENCE [LARGE SCALE GENOMIC DNA]</scope>
    <source>
        <strain evidence="3 4">YOKOZUNA-1</strain>
    </source>
</reference>
<keyword evidence="2" id="KW-0812">Transmembrane</keyword>
<evidence type="ECO:0000313" key="3">
    <source>
        <dbReference type="EMBL" id="GAU99884.1"/>
    </source>
</evidence>
<proteinExistence type="predicted"/>
<evidence type="ECO:0000256" key="2">
    <source>
        <dbReference type="SAM" id="Phobius"/>
    </source>
</evidence>
<evidence type="ECO:0000313" key="4">
    <source>
        <dbReference type="Proteomes" id="UP000186922"/>
    </source>
</evidence>
<keyword evidence="2" id="KW-1133">Transmembrane helix</keyword>
<sequence>MLAVSCTKKDYVRSTRSEEDLNTQLRRCISLFFILGFSWLFLILNAVGRTTEGKMAMYVLVGVFCGLQGVAILVVTVLGMRKELFNRRKMRLAPTSGPSRPATASVHTVSSSSTIETESDRSSKGRTGVPQTDTETKPLISFKSDHFPVTGKRADSLFYAWHI</sequence>
<dbReference type="EMBL" id="BDGG01000005">
    <property type="protein sequence ID" value="GAU99884.1"/>
    <property type="molecule type" value="Genomic_DNA"/>
</dbReference>
<organism evidence="3 4">
    <name type="scientific">Ramazzottius varieornatus</name>
    <name type="common">Water bear</name>
    <name type="synonym">Tardigrade</name>
    <dbReference type="NCBI Taxonomy" id="947166"/>
    <lineage>
        <taxon>Eukaryota</taxon>
        <taxon>Metazoa</taxon>
        <taxon>Ecdysozoa</taxon>
        <taxon>Tardigrada</taxon>
        <taxon>Eutardigrada</taxon>
        <taxon>Parachela</taxon>
        <taxon>Hypsibioidea</taxon>
        <taxon>Ramazzottiidae</taxon>
        <taxon>Ramazzottius</taxon>
    </lineage>
</organism>
<comment type="caution">
    <text evidence="3">The sequence shown here is derived from an EMBL/GenBank/DDBJ whole genome shotgun (WGS) entry which is preliminary data.</text>
</comment>
<feature type="transmembrane region" description="Helical" evidence="2">
    <location>
        <begin position="25"/>
        <end position="44"/>
    </location>
</feature>
<accession>A0A1D1VE10</accession>
<feature type="transmembrane region" description="Helical" evidence="2">
    <location>
        <begin position="56"/>
        <end position="80"/>
    </location>
</feature>
<feature type="compositionally biased region" description="Low complexity" evidence="1">
    <location>
        <begin position="102"/>
        <end position="116"/>
    </location>
</feature>
<dbReference type="Proteomes" id="UP000186922">
    <property type="component" value="Unassembled WGS sequence"/>
</dbReference>
<evidence type="ECO:0000256" key="1">
    <source>
        <dbReference type="SAM" id="MobiDB-lite"/>
    </source>
</evidence>
<protein>
    <submittedName>
        <fullName evidence="3">Uncharacterized protein</fullName>
    </submittedName>
</protein>